<dbReference type="Gramene" id="GBG75456">
    <property type="protein sequence ID" value="GBG75456"/>
    <property type="gene ID" value="CBR_g20087"/>
</dbReference>
<feature type="compositionally biased region" description="Basic and acidic residues" evidence="1">
    <location>
        <begin position="225"/>
        <end position="241"/>
    </location>
</feature>
<feature type="region of interest" description="Disordered" evidence="1">
    <location>
        <begin position="141"/>
        <end position="250"/>
    </location>
</feature>
<accession>A0A388KZH7</accession>
<reference evidence="2 3" key="1">
    <citation type="journal article" date="2018" name="Cell">
        <title>The Chara Genome: Secondary Complexity and Implications for Plant Terrestrialization.</title>
        <authorList>
            <person name="Nishiyama T."/>
            <person name="Sakayama H."/>
            <person name="Vries J.D."/>
            <person name="Buschmann H."/>
            <person name="Saint-Marcoux D."/>
            <person name="Ullrich K.K."/>
            <person name="Haas F.B."/>
            <person name="Vanderstraeten L."/>
            <person name="Becker D."/>
            <person name="Lang D."/>
            <person name="Vosolsobe S."/>
            <person name="Rombauts S."/>
            <person name="Wilhelmsson P.K.I."/>
            <person name="Janitza P."/>
            <person name="Kern R."/>
            <person name="Heyl A."/>
            <person name="Rumpler F."/>
            <person name="Villalobos L.I.A.C."/>
            <person name="Clay J.M."/>
            <person name="Skokan R."/>
            <person name="Toyoda A."/>
            <person name="Suzuki Y."/>
            <person name="Kagoshima H."/>
            <person name="Schijlen E."/>
            <person name="Tajeshwar N."/>
            <person name="Catarino B."/>
            <person name="Hetherington A.J."/>
            <person name="Saltykova A."/>
            <person name="Bonnot C."/>
            <person name="Breuninger H."/>
            <person name="Symeonidi A."/>
            <person name="Radhakrishnan G.V."/>
            <person name="Van Nieuwerburgh F."/>
            <person name="Deforce D."/>
            <person name="Chang C."/>
            <person name="Karol K.G."/>
            <person name="Hedrich R."/>
            <person name="Ulvskov P."/>
            <person name="Glockner G."/>
            <person name="Delwiche C.F."/>
            <person name="Petrasek J."/>
            <person name="Van de Peer Y."/>
            <person name="Friml J."/>
            <person name="Beilby M."/>
            <person name="Dolan L."/>
            <person name="Kohara Y."/>
            <person name="Sugano S."/>
            <person name="Fujiyama A."/>
            <person name="Delaux P.-M."/>
            <person name="Quint M."/>
            <person name="TheiBen G."/>
            <person name="Hagemann M."/>
            <person name="Harholt J."/>
            <person name="Dunand C."/>
            <person name="Zachgo S."/>
            <person name="Langdale J."/>
            <person name="Maumus F."/>
            <person name="Straeten D.V.D."/>
            <person name="Gould S.B."/>
            <person name="Rensing S.A."/>
        </authorList>
    </citation>
    <scope>NUCLEOTIDE SEQUENCE [LARGE SCALE GENOMIC DNA]</scope>
    <source>
        <strain evidence="2 3">S276</strain>
    </source>
</reference>
<dbReference type="Proteomes" id="UP000265515">
    <property type="component" value="Unassembled WGS sequence"/>
</dbReference>
<dbReference type="AlphaFoldDB" id="A0A388KZH7"/>
<evidence type="ECO:0000256" key="1">
    <source>
        <dbReference type="SAM" id="MobiDB-lite"/>
    </source>
</evidence>
<comment type="caution">
    <text evidence="2">The sequence shown here is derived from an EMBL/GenBank/DDBJ whole genome shotgun (WGS) entry which is preliminary data.</text>
</comment>
<evidence type="ECO:0000313" key="2">
    <source>
        <dbReference type="EMBL" id="GBG75456.1"/>
    </source>
</evidence>
<proteinExistence type="predicted"/>
<sequence>MDGLNASTAAVGETIGIGTEDMVEAMAGADVTMAEQTHMNAQEGGMETECGIGATLDVGTEEMVIGDDDELGRGRNNHSTTVIGKKEVANRQESRHRTPVCYALCLMRMFEGRMSRNVFSMLSIGNLAVYSLASLERSMEDASSFESEENARTDDEGGDSESETTGDSKEGEGSGAQQESGNVSSDANNDEEEETSYYSTDEDSQKSRSNGKRPKRESEGTLGRGEGEKVETNKQLVRKESSSQQCKCII</sequence>
<protein>
    <submittedName>
        <fullName evidence="2">Uncharacterized protein</fullName>
    </submittedName>
</protein>
<gene>
    <name evidence="2" type="ORF">CBR_g20087</name>
</gene>
<dbReference type="EMBL" id="BFEA01000224">
    <property type="protein sequence ID" value="GBG75456.1"/>
    <property type="molecule type" value="Genomic_DNA"/>
</dbReference>
<organism evidence="2 3">
    <name type="scientific">Chara braunii</name>
    <name type="common">Braun's stonewort</name>
    <dbReference type="NCBI Taxonomy" id="69332"/>
    <lineage>
        <taxon>Eukaryota</taxon>
        <taxon>Viridiplantae</taxon>
        <taxon>Streptophyta</taxon>
        <taxon>Charophyceae</taxon>
        <taxon>Charales</taxon>
        <taxon>Characeae</taxon>
        <taxon>Chara</taxon>
    </lineage>
</organism>
<keyword evidence="3" id="KW-1185">Reference proteome</keyword>
<evidence type="ECO:0000313" key="3">
    <source>
        <dbReference type="Proteomes" id="UP000265515"/>
    </source>
</evidence>
<name>A0A388KZH7_CHABU</name>